<keyword evidence="8" id="KW-0418">Kinase</keyword>
<dbReference type="SMART" id="SM00304">
    <property type="entry name" value="HAMP"/>
    <property type="match status" value="1"/>
</dbReference>
<gene>
    <name evidence="8" type="ORF">B8V81_2660</name>
</gene>
<dbReference type="InterPro" id="IPR036890">
    <property type="entry name" value="HATPase_C_sf"/>
</dbReference>
<dbReference type="Pfam" id="PF06580">
    <property type="entry name" value="His_kinase"/>
    <property type="match status" value="1"/>
</dbReference>
<evidence type="ECO:0000256" key="6">
    <source>
        <dbReference type="SAM" id="Phobius"/>
    </source>
</evidence>
<evidence type="ECO:0000256" key="1">
    <source>
        <dbReference type="ARBA" id="ARBA00004651"/>
    </source>
</evidence>
<evidence type="ECO:0000256" key="2">
    <source>
        <dbReference type="ARBA" id="ARBA00022475"/>
    </source>
</evidence>
<dbReference type="InterPro" id="IPR010559">
    <property type="entry name" value="Sig_transdc_His_kin_internal"/>
</dbReference>
<evidence type="ECO:0000256" key="4">
    <source>
        <dbReference type="ARBA" id="ARBA00022679"/>
    </source>
</evidence>
<keyword evidence="6" id="KW-0812">Transmembrane</keyword>
<dbReference type="GO" id="GO:0000155">
    <property type="term" value="F:phosphorelay sensor kinase activity"/>
    <property type="evidence" value="ECO:0007669"/>
    <property type="project" value="InterPro"/>
</dbReference>
<sequence length="589" mass="66790">MRTFLSRLTIYPKLVLSFLLLLVPLVAISLLMNAQSERLVRDEIIRSTQAKAASYMRVLEYDFGPLITLQQQYAFDDEIRALAYSSIIMSDQQYTESIQNVQKKLTTLKFMSSYVSDAFVLFPGLDRKVSADSYGSVDPEQAAALNQVINPYEAPFLVDRGRLWLSSPYPSSPPVGKGFTIGMELSGASIRRLLSGFELTGEGAAMLTNAQMSWQESHGPLPDDATGFREELASRMEAGSKSGLFLLRGGDGRKYAFYETSSRLGLTLVLFLDERSFLGPIQRFGNWTLLLAAASTLLALLFAYGLYRIIHSPLRELVRAFKSLEKGDLSFKLRYRSRDEFNYLYLQYNRTVSRLQELIDEAYVQQYQVKAAELKQLQSQINPHFLYNCLFNLYRLAKLQEHDKVAAFTKHLGDYFRYVTKNADKVPLRQEMMFVNAYAAIQTIRFEEHIRVELDPIPPGWEELAVPKLLLQPLVENAYHHGLEDRSGQGLVRLSFREEDGRLLVHVDDNGEALDEERLDAIRKLLGDPGFPSDSEGLRNVQLRLRLHFGEGARLTADRSPLGGLSLTLVLPAEQQRRSIQDEAADRGQ</sequence>
<keyword evidence="4 8" id="KW-0808">Transferase</keyword>
<name>A0A2N5N1L6_9BACL</name>
<evidence type="ECO:0000313" key="9">
    <source>
        <dbReference type="Proteomes" id="UP000234789"/>
    </source>
</evidence>
<keyword evidence="6" id="KW-1133">Transmembrane helix</keyword>
<dbReference type="Pfam" id="PF00672">
    <property type="entry name" value="HAMP"/>
    <property type="match status" value="1"/>
</dbReference>
<dbReference type="Proteomes" id="UP000234789">
    <property type="component" value="Unassembled WGS sequence"/>
</dbReference>
<keyword evidence="5 6" id="KW-0472">Membrane</keyword>
<accession>A0A2N5N1L6</accession>
<dbReference type="PANTHER" id="PTHR34220:SF7">
    <property type="entry name" value="SENSOR HISTIDINE KINASE YPDA"/>
    <property type="match status" value="1"/>
</dbReference>
<keyword evidence="3" id="KW-0597">Phosphoprotein</keyword>
<feature type="transmembrane region" description="Helical" evidence="6">
    <location>
        <begin position="284"/>
        <end position="307"/>
    </location>
</feature>
<protein>
    <submittedName>
        <fullName evidence="8">Autolysin sensor kinase</fullName>
        <ecNumber evidence="8">2.7.3.-</ecNumber>
    </submittedName>
</protein>
<dbReference type="SUPFAM" id="SSF55874">
    <property type="entry name" value="ATPase domain of HSP90 chaperone/DNA topoisomerase II/histidine kinase"/>
    <property type="match status" value="1"/>
</dbReference>
<evidence type="ECO:0000259" key="7">
    <source>
        <dbReference type="PROSITE" id="PS50885"/>
    </source>
</evidence>
<keyword evidence="9" id="KW-1185">Reference proteome</keyword>
<comment type="caution">
    <text evidence="8">The sequence shown here is derived from an EMBL/GenBank/DDBJ whole genome shotgun (WGS) entry which is preliminary data.</text>
</comment>
<reference evidence="8 9" key="1">
    <citation type="submission" date="2017-05" db="EMBL/GenBank/DDBJ databases">
        <title>Functional genome analysis of Paenibacillus pasadenensis strain R16: insights on endophytic life style and antifungal activity.</title>
        <authorList>
            <person name="Passera A."/>
            <person name="Marcolungo L."/>
            <person name="Casati P."/>
            <person name="Brasca M."/>
            <person name="Quaglino F."/>
            <person name="Delledonne M."/>
        </authorList>
    </citation>
    <scope>NUCLEOTIDE SEQUENCE [LARGE SCALE GENOMIC DNA]</scope>
    <source>
        <strain evidence="8 9">R16</strain>
    </source>
</reference>
<dbReference type="AlphaFoldDB" id="A0A2N5N1L6"/>
<dbReference type="Gene3D" id="3.30.565.10">
    <property type="entry name" value="Histidine kinase-like ATPase, C-terminal domain"/>
    <property type="match status" value="1"/>
</dbReference>
<dbReference type="InterPro" id="IPR003660">
    <property type="entry name" value="HAMP_dom"/>
</dbReference>
<dbReference type="GO" id="GO:0005886">
    <property type="term" value="C:plasma membrane"/>
    <property type="evidence" value="ECO:0007669"/>
    <property type="project" value="UniProtKB-SubCell"/>
</dbReference>
<dbReference type="CDD" id="cd06225">
    <property type="entry name" value="HAMP"/>
    <property type="match status" value="1"/>
</dbReference>
<dbReference type="InterPro" id="IPR050640">
    <property type="entry name" value="Bact_2-comp_sensor_kinase"/>
</dbReference>
<proteinExistence type="predicted"/>
<evidence type="ECO:0000256" key="3">
    <source>
        <dbReference type="ARBA" id="ARBA00022553"/>
    </source>
</evidence>
<dbReference type="SUPFAM" id="SSF158472">
    <property type="entry name" value="HAMP domain-like"/>
    <property type="match status" value="1"/>
</dbReference>
<dbReference type="Gene3D" id="6.10.340.10">
    <property type="match status" value="1"/>
</dbReference>
<evidence type="ECO:0000313" key="8">
    <source>
        <dbReference type="EMBL" id="PLT44229.1"/>
    </source>
</evidence>
<dbReference type="RefSeq" id="WP_180968444.1">
    <property type="nucleotide sequence ID" value="NZ_NFEZ01000004.1"/>
</dbReference>
<keyword evidence="2" id="KW-1003">Cell membrane</keyword>
<evidence type="ECO:0000256" key="5">
    <source>
        <dbReference type="ARBA" id="ARBA00023136"/>
    </source>
</evidence>
<comment type="subcellular location">
    <subcellularLocation>
        <location evidence="1">Cell membrane</location>
        <topology evidence="1">Multi-pass membrane protein</topology>
    </subcellularLocation>
</comment>
<dbReference type="PROSITE" id="PS50885">
    <property type="entry name" value="HAMP"/>
    <property type="match status" value="1"/>
</dbReference>
<dbReference type="EC" id="2.7.3.-" evidence="8"/>
<dbReference type="EMBL" id="NFEZ01000004">
    <property type="protein sequence ID" value="PLT44229.1"/>
    <property type="molecule type" value="Genomic_DNA"/>
</dbReference>
<feature type="domain" description="HAMP" evidence="7">
    <location>
        <begin position="308"/>
        <end position="360"/>
    </location>
</feature>
<organism evidence="8 9">
    <name type="scientific">Paenibacillus pasadenensis</name>
    <dbReference type="NCBI Taxonomy" id="217090"/>
    <lineage>
        <taxon>Bacteria</taxon>
        <taxon>Bacillati</taxon>
        <taxon>Bacillota</taxon>
        <taxon>Bacilli</taxon>
        <taxon>Bacillales</taxon>
        <taxon>Paenibacillaceae</taxon>
        <taxon>Paenibacillus</taxon>
    </lineage>
</organism>
<dbReference type="PANTHER" id="PTHR34220">
    <property type="entry name" value="SENSOR HISTIDINE KINASE YPDA"/>
    <property type="match status" value="1"/>
</dbReference>